<dbReference type="OrthoDB" id="1747743at2759"/>
<dbReference type="Proteomes" id="UP000257109">
    <property type="component" value="Unassembled WGS sequence"/>
</dbReference>
<sequence>MLLLKIKLTLIHLIDHAISSVLESESPSDDEIPPLEDCIDIEVAKPIDRVVLVTRCALSIQPKEDGDVEQREHIFHTRCLVQGKV</sequence>
<protein>
    <submittedName>
        <fullName evidence="2">Uncharacterized protein</fullName>
    </submittedName>
</protein>
<keyword evidence="1" id="KW-0732">Signal</keyword>
<reference evidence="2" key="1">
    <citation type="submission" date="2018-05" db="EMBL/GenBank/DDBJ databases">
        <title>Draft genome of Mucuna pruriens seed.</title>
        <authorList>
            <person name="Nnadi N.E."/>
            <person name="Vos R."/>
            <person name="Hasami M.H."/>
            <person name="Devisetty U.K."/>
            <person name="Aguiy J.C."/>
        </authorList>
    </citation>
    <scope>NUCLEOTIDE SEQUENCE [LARGE SCALE GENOMIC DNA]</scope>
    <source>
        <strain evidence="2">JCA_2017</strain>
    </source>
</reference>
<accession>A0A371EQC0</accession>
<name>A0A371EQC0_MUCPR</name>
<evidence type="ECO:0000256" key="1">
    <source>
        <dbReference type="SAM" id="SignalP"/>
    </source>
</evidence>
<feature type="non-terminal residue" evidence="2">
    <location>
        <position position="1"/>
    </location>
</feature>
<feature type="chain" id="PRO_5017075468" evidence="1">
    <location>
        <begin position="20"/>
        <end position="85"/>
    </location>
</feature>
<proteinExistence type="predicted"/>
<organism evidence="2 3">
    <name type="scientific">Mucuna pruriens</name>
    <name type="common">Velvet bean</name>
    <name type="synonym">Dolichos pruriens</name>
    <dbReference type="NCBI Taxonomy" id="157652"/>
    <lineage>
        <taxon>Eukaryota</taxon>
        <taxon>Viridiplantae</taxon>
        <taxon>Streptophyta</taxon>
        <taxon>Embryophyta</taxon>
        <taxon>Tracheophyta</taxon>
        <taxon>Spermatophyta</taxon>
        <taxon>Magnoliopsida</taxon>
        <taxon>eudicotyledons</taxon>
        <taxon>Gunneridae</taxon>
        <taxon>Pentapetalae</taxon>
        <taxon>rosids</taxon>
        <taxon>fabids</taxon>
        <taxon>Fabales</taxon>
        <taxon>Fabaceae</taxon>
        <taxon>Papilionoideae</taxon>
        <taxon>50 kb inversion clade</taxon>
        <taxon>NPAAA clade</taxon>
        <taxon>indigoferoid/millettioid clade</taxon>
        <taxon>Phaseoleae</taxon>
        <taxon>Mucuna</taxon>
    </lineage>
</organism>
<dbReference type="AlphaFoldDB" id="A0A371EQC0"/>
<gene>
    <name evidence="2" type="ORF">CR513_52800</name>
</gene>
<evidence type="ECO:0000313" key="2">
    <source>
        <dbReference type="EMBL" id="RDX68233.1"/>
    </source>
</evidence>
<keyword evidence="3" id="KW-1185">Reference proteome</keyword>
<feature type="signal peptide" evidence="1">
    <location>
        <begin position="1"/>
        <end position="19"/>
    </location>
</feature>
<comment type="caution">
    <text evidence="2">The sequence shown here is derived from an EMBL/GenBank/DDBJ whole genome shotgun (WGS) entry which is preliminary data.</text>
</comment>
<evidence type="ECO:0000313" key="3">
    <source>
        <dbReference type="Proteomes" id="UP000257109"/>
    </source>
</evidence>
<dbReference type="EMBL" id="QJKJ01012631">
    <property type="protein sequence ID" value="RDX68233.1"/>
    <property type="molecule type" value="Genomic_DNA"/>
</dbReference>